<accession>A0A7D8ALK1</accession>
<dbReference type="GO" id="GO:0004527">
    <property type="term" value="F:exonuclease activity"/>
    <property type="evidence" value="ECO:0007669"/>
    <property type="project" value="UniProtKB-KW"/>
</dbReference>
<dbReference type="InterPro" id="IPR036691">
    <property type="entry name" value="Endo/exonu/phosph_ase_sf"/>
</dbReference>
<name>A0A7D8ALK1_9MICO</name>
<evidence type="ECO:0000313" key="4">
    <source>
        <dbReference type="EMBL" id="QMU98489.1"/>
    </source>
</evidence>
<dbReference type="AlphaFoldDB" id="A0A7D8ALK1"/>
<feature type="transmembrane region" description="Helical" evidence="2">
    <location>
        <begin position="87"/>
        <end position="106"/>
    </location>
</feature>
<sequence>MQKEARTAIRRPVSSPGETGRMPVTTEQRASDRLGMSSPRQRLPRRRIVAIAAGIVTAGMLVTITWPQAFGLHRTFGIAQVIAFRPVLVIGFAVMGVLVAGTALLMRPRARRINALIVAGVLLIAALAQSAVLGSRGWGSAFAPPRGAAMPVDGDLIVLSWNAQGGATSAREIAELALTVRPDVIALPETDAVAADEVRAILAEHGIGMTASTAGDWIPTSVLISTDLGSYRLDASRGSTPGLPSGVWLPEAEGSPPIVVAHPMPPLPASMNSWRDGLNWVAEQCRTVGDDVIVAGDLNATVDHLGVVPGCSDAAAVASAAASGTWPSTTPQALASPIDHVLVGADWTVRGVQVIDTPGTGSDHRPIVAVLGS</sequence>
<feature type="domain" description="Endonuclease/exonuclease/phosphatase" evidence="3">
    <location>
        <begin position="159"/>
        <end position="364"/>
    </location>
</feature>
<feature type="transmembrane region" description="Helical" evidence="2">
    <location>
        <begin position="48"/>
        <end position="67"/>
    </location>
</feature>
<dbReference type="InterPro" id="IPR005135">
    <property type="entry name" value="Endo/exonuclease/phosphatase"/>
</dbReference>
<proteinExistence type="predicted"/>
<protein>
    <submittedName>
        <fullName evidence="4">Endonuclease/exonuclease/phosphatase family protein</fullName>
    </submittedName>
</protein>
<dbReference type="Gene3D" id="3.60.10.10">
    <property type="entry name" value="Endonuclease/exonuclease/phosphatase"/>
    <property type="match status" value="1"/>
</dbReference>
<feature type="transmembrane region" description="Helical" evidence="2">
    <location>
        <begin position="113"/>
        <end position="133"/>
    </location>
</feature>
<organism evidence="4 5">
    <name type="scientific">Microbacterium esteraromaticum</name>
    <dbReference type="NCBI Taxonomy" id="57043"/>
    <lineage>
        <taxon>Bacteria</taxon>
        <taxon>Bacillati</taxon>
        <taxon>Actinomycetota</taxon>
        <taxon>Actinomycetes</taxon>
        <taxon>Micrococcales</taxon>
        <taxon>Microbacteriaceae</taxon>
        <taxon>Microbacterium</taxon>
    </lineage>
</organism>
<keyword evidence="4" id="KW-0540">Nuclease</keyword>
<evidence type="ECO:0000313" key="5">
    <source>
        <dbReference type="Proteomes" id="UP000515708"/>
    </source>
</evidence>
<evidence type="ECO:0000256" key="2">
    <source>
        <dbReference type="SAM" id="Phobius"/>
    </source>
</evidence>
<feature type="region of interest" description="Disordered" evidence="1">
    <location>
        <begin position="1"/>
        <end position="39"/>
    </location>
</feature>
<keyword evidence="2" id="KW-0472">Membrane</keyword>
<keyword evidence="4" id="KW-0378">Hydrolase</keyword>
<dbReference type="GO" id="GO:0004519">
    <property type="term" value="F:endonuclease activity"/>
    <property type="evidence" value="ECO:0007669"/>
    <property type="project" value="UniProtKB-KW"/>
</dbReference>
<gene>
    <name evidence="4" type="ORF">FVO59_15830</name>
</gene>
<evidence type="ECO:0000256" key="1">
    <source>
        <dbReference type="SAM" id="MobiDB-lite"/>
    </source>
</evidence>
<dbReference type="Proteomes" id="UP000515708">
    <property type="component" value="Chromosome"/>
</dbReference>
<dbReference type="EMBL" id="CP043732">
    <property type="protein sequence ID" value="QMU98489.1"/>
    <property type="molecule type" value="Genomic_DNA"/>
</dbReference>
<keyword evidence="4" id="KW-0255">Endonuclease</keyword>
<dbReference type="SUPFAM" id="SSF56219">
    <property type="entry name" value="DNase I-like"/>
    <property type="match status" value="1"/>
</dbReference>
<dbReference type="Pfam" id="PF03372">
    <property type="entry name" value="Exo_endo_phos"/>
    <property type="match status" value="1"/>
</dbReference>
<keyword evidence="2" id="KW-1133">Transmembrane helix</keyword>
<reference evidence="4 5" key="1">
    <citation type="journal article" date="2020" name="Front. Microbiol.">
        <title>Design of Bacterial Strain-Specific qPCR Assays Using NGS Data and Publicly Available Resources and Its Application to Track Biocontrol Strains.</title>
        <authorList>
            <person name="Hernandez I."/>
            <person name="Sant C."/>
            <person name="Martinez R."/>
            <person name="Fernandez C."/>
        </authorList>
    </citation>
    <scope>NUCLEOTIDE SEQUENCE [LARGE SCALE GENOMIC DNA]</scope>
    <source>
        <strain evidence="4 5">B24</strain>
    </source>
</reference>
<evidence type="ECO:0000259" key="3">
    <source>
        <dbReference type="Pfam" id="PF03372"/>
    </source>
</evidence>
<keyword evidence="2" id="KW-0812">Transmembrane</keyword>
<keyword evidence="4" id="KW-0269">Exonuclease</keyword>